<dbReference type="Gene3D" id="2.160.10.10">
    <property type="entry name" value="Hexapeptide repeat proteins"/>
    <property type="match status" value="1"/>
</dbReference>
<comment type="function">
    <text evidence="6">Part of the dynactin complex that activates the molecular motor dynein for ultra-processive transport along microtubules.</text>
</comment>
<dbReference type="AlphaFoldDB" id="A0A8E0RW17"/>
<keyword evidence="8" id="KW-1185">Reference proteome</keyword>
<evidence type="ECO:0000256" key="2">
    <source>
        <dbReference type="ARBA" id="ARBA00007719"/>
    </source>
</evidence>
<dbReference type="InterPro" id="IPR027777">
    <property type="entry name" value="DCTN6"/>
</dbReference>
<proteinExistence type="inferred from homology"/>
<name>A0A8E0RW17_9TREM</name>
<accession>A0A8E0RW17</accession>
<comment type="subcellular location">
    <subcellularLocation>
        <location evidence="1">Cytoplasm</location>
        <location evidence="1">Cytoskeleton</location>
    </subcellularLocation>
</comment>
<keyword evidence="4" id="KW-0963">Cytoplasm</keyword>
<keyword evidence="5" id="KW-0206">Cytoskeleton</keyword>
<evidence type="ECO:0000256" key="4">
    <source>
        <dbReference type="ARBA" id="ARBA00022490"/>
    </source>
</evidence>
<dbReference type="PANTHER" id="PTHR13072">
    <property type="entry name" value="DYNACTIN 6"/>
    <property type="match status" value="1"/>
</dbReference>
<dbReference type="InterPro" id="IPR011004">
    <property type="entry name" value="Trimer_LpxA-like_sf"/>
</dbReference>
<gene>
    <name evidence="7" type="ORF">FBUS_07276</name>
</gene>
<dbReference type="GO" id="GO:0005869">
    <property type="term" value="C:dynactin complex"/>
    <property type="evidence" value="ECO:0007669"/>
    <property type="project" value="InterPro"/>
</dbReference>
<dbReference type="GO" id="GO:0007052">
    <property type="term" value="P:mitotic spindle organization"/>
    <property type="evidence" value="ECO:0007669"/>
    <property type="project" value="TreeGrafter"/>
</dbReference>
<comment type="similarity">
    <text evidence="2">Belongs to the dynactin subunits 5/6 family. Dynactin subunit 6 subfamily.</text>
</comment>
<protein>
    <recommendedName>
        <fullName evidence="3">Dynactin subunit 6</fullName>
    </recommendedName>
</protein>
<evidence type="ECO:0000256" key="6">
    <source>
        <dbReference type="ARBA" id="ARBA00034687"/>
    </source>
</evidence>
<reference evidence="7" key="1">
    <citation type="submission" date="2019-05" db="EMBL/GenBank/DDBJ databases">
        <title>Annotation for the trematode Fasciolopsis buski.</title>
        <authorList>
            <person name="Choi Y.-J."/>
        </authorList>
    </citation>
    <scope>NUCLEOTIDE SEQUENCE</scope>
    <source>
        <strain evidence="7">HT</strain>
        <tissue evidence="7">Whole worm</tissue>
    </source>
</reference>
<evidence type="ECO:0000313" key="8">
    <source>
        <dbReference type="Proteomes" id="UP000728185"/>
    </source>
</evidence>
<organism evidence="7 8">
    <name type="scientific">Fasciolopsis buskii</name>
    <dbReference type="NCBI Taxonomy" id="27845"/>
    <lineage>
        <taxon>Eukaryota</taxon>
        <taxon>Metazoa</taxon>
        <taxon>Spiralia</taxon>
        <taxon>Lophotrochozoa</taxon>
        <taxon>Platyhelminthes</taxon>
        <taxon>Trematoda</taxon>
        <taxon>Digenea</taxon>
        <taxon>Plagiorchiida</taxon>
        <taxon>Echinostomata</taxon>
        <taxon>Echinostomatoidea</taxon>
        <taxon>Fasciolidae</taxon>
        <taxon>Fasciolopsis</taxon>
    </lineage>
</organism>
<dbReference type="Gene3D" id="2.40.320.10">
    <property type="entry name" value="Hypothetical Protein Pfu-838710-001"/>
    <property type="match status" value="1"/>
</dbReference>
<evidence type="ECO:0000313" key="7">
    <source>
        <dbReference type="EMBL" id="KAA0189652.1"/>
    </source>
</evidence>
<evidence type="ECO:0000256" key="1">
    <source>
        <dbReference type="ARBA" id="ARBA00004245"/>
    </source>
</evidence>
<evidence type="ECO:0000256" key="5">
    <source>
        <dbReference type="ARBA" id="ARBA00023212"/>
    </source>
</evidence>
<dbReference type="OrthoDB" id="2355at2759"/>
<sequence length="403" mass="43881">MVERPQPILSSRNQTRITPGAVVCSECELSGEVTIGANTIIHPKARILAEAGPIQIGAFNLIEEQVEIINRTPDSVLKIGDHNVFEGRRRVASERPPAQTLQLDFLTKILPNYHHLLKASRTSTLIINMDEAMSVLLPGESGSIAEVLGPTEGLGQAGASEITDAVSATAAFHFTGTSASANGATMQEYFIQSAITTPQQHELLITRLRGLCHEWTEFCDQEVVLQLGGDDRSDSVAAAVASRATSNSSAAAGVLASSGQIGGRVTVRVRKSLTAKRRLSYVRYLGAVETDKLELGFDQDFTYVAEGHMFVRGRVKTLVYTVNEVVQFHNPTNTDPVSSMDFSGFDPLPKEWRRICPRSWMVEISAVGCPADESMQDEVSDFVDLLHPLIIPAKVDYTAFILK</sequence>
<dbReference type="PANTHER" id="PTHR13072:SF0">
    <property type="entry name" value="DYNACTIN SUBUNIT 6"/>
    <property type="match status" value="1"/>
</dbReference>
<evidence type="ECO:0000256" key="3">
    <source>
        <dbReference type="ARBA" id="ARBA00016573"/>
    </source>
</evidence>
<dbReference type="EMBL" id="LUCM01007598">
    <property type="protein sequence ID" value="KAA0189652.1"/>
    <property type="molecule type" value="Genomic_DNA"/>
</dbReference>
<comment type="caution">
    <text evidence="7">The sequence shown here is derived from an EMBL/GenBank/DDBJ whole genome shotgun (WGS) entry which is preliminary data.</text>
</comment>
<dbReference type="GO" id="GO:0070840">
    <property type="term" value="F:dynein complex binding"/>
    <property type="evidence" value="ECO:0007669"/>
    <property type="project" value="TreeGrafter"/>
</dbReference>
<dbReference type="SUPFAM" id="SSF51161">
    <property type="entry name" value="Trimeric LpxA-like enzymes"/>
    <property type="match status" value="1"/>
</dbReference>
<dbReference type="Proteomes" id="UP000728185">
    <property type="component" value="Unassembled WGS sequence"/>
</dbReference>